<accession>A0A177NEG8</accession>
<evidence type="ECO:0000313" key="2">
    <source>
        <dbReference type="Proteomes" id="UP000078476"/>
    </source>
</evidence>
<dbReference type="RefSeq" id="WP_066980927.1">
    <property type="nucleotide sequence ID" value="NZ_LUUI01000095.1"/>
</dbReference>
<sequence length="130" mass="15142">MSENNENDKFARLRAIASDEASESSTQDVRFWSFERDGDILGTIQGTSSFKHPRFNEQHTMTVRLADSNELVSIFLNDWLQEGLRRKQAEVGDSILIRFFGMQPGERFNRYQLEIEKANPTYPELDTMKF</sequence>
<gene>
    <name evidence="1" type="ORF">A1359_07330</name>
</gene>
<dbReference type="Proteomes" id="UP000078476">
    <property type="component" value="Unassembled WGS sequence"/>
</dbReference>
<name>A0A177NEG8_9GAMM</name>
<protein>
    <submittedName>
        <fullName evidence="1">Uncharacterized protein</fullName>
    </submittedName>
</protein>
<evidence type="ECO:0000313" key="1">
    <source>
        <dbReference type="EMBL" id="OAI16456.1"/>
    </source>
</evidence>
<dbReference type="OrthoDB" id="9834497at2"/>
<dbReference type="EMBL" id="LUUI01000095">
    <property type="protein sequence ID" value="OAI16456.1"/>
    <property type="molecule type" value="Genomic_DNA"/>
</dbReference>
<proteinExistence type="predicted"/>
<dbReference type="AlphaFoldDB" id="A0A177NEG8"/>
<organism evidence="1 2">
    <name type="scientific">Methylomonas lenta</name>
    <dbReference type="NCBI Taxonomy" id="980561"/>
    <lineage>
        <taxon>Bacteria</taxon>
        <taxon>Pseudomonadati</taxon>
        <taxon>Pseudomonadota</taxon>
        <taxon>Gammaproteobacteria</taxon>
        <taxon>Methylococcales</taxon>
        <taxon>Methylococcaceae</taxon>
        <taxon>Methylomonas</taxon>
    </lineage>
</organism>
<keyword evidence="2" id="KW-1185">Reference proteome</keyword>
<comment type="caution">
    <text evidence="1">The sequence shown here is derived from an EMBL/GenBank/DDBJ whole genome shotgun (WGS) entry which is preliminary data.</text>
</comment>
<reference evidence="1 2" key="1">
    <citation type="submission" date="2016-03" db="EMBL/GenBank/DDBJ databases">
        <authorList>
            <person name="Ploux O."/>
        </authorList>
    </citation>
    <scope>NUCLEOTIDE SEQUENCE [LARGE SCALE GENOMIC DNA]</scope>
    <source>
        <strain evidence="1 2">R-45370</strain>
    </source>
</reference>